<dbReference type="Proteomes" id="UP000243342">
    <property type="component" value="Unassembled WGS sequence"/>
</dbReference>
<dbReference type="InterPro" id="IPR020846">
    <property type="entry name" value="MFS_dom"/>
</dbReference>
<feature type="transmembrane region" description="Helical" evidence="10">
    <location>
        <begin position="73"/>
        <end position="92"/>
    </location>
</feature>
<evidence type="ECO:0000256" key="5">
    <source>
        <dbReference type="ARBA" id="ARBA00022692"/>
    </source>
</evidence>
<dbReference type="PANTHER" id="PTHR42718">
    <property type="entry name" value="MAJOR FACILITATOR SUPERFAMILY MULTIDRUG TRANSPORTER MFSC"/>
    <property type="match status" value="1"/>
</dbReference>
<comment type="subcellular location">
    <subcellularLocation>
        <location evidence="1">Cell membrane</location>
        <topology evidence="1">Multi-pass membrane protein</topology>
    </subcellularLocation>
</comment>
<keyword evidence="6 10" id="KW-1133">Transmembrane helix</keyword>
<dbReference type="InterPro" id="IPR011701">
    <property type="entry name" value="MFS"/>
</dbReference>
<reference evidence="12 13" key="1">
    <citation type="submission" date="2016-10" db="EMBL/GenBank/DDBJ databases">
        <title>Genome sequence of Streptomyces gilvigriseus MUSC 26.</title>
        <authorList>
            <person name="Lee L.-H."/>
            <person name="Ser H.-L."/>
        </authorList>
    </citation>
    <scope>NUCLEOTIDE SEQUENCE [LARGE SCALE GENOMIC DNA]</scope>
    <source>
        <strain evidence="12 13">MUSC 26</strain>
    </source>
</reference>
<dbReference type="AlphaFoldDB" id="A0A1J7BCE4"/>
<dbReference type="OrthoDB" id="9812221at2"/>
<feature type="transmembrane region" description="Helical" evidence="10">
    <location>
        <begin position="326"/>
        <end position="344"/>
    </location>
</feature>
<dbReference type="STRING" id="1428644.BIV57_17185"/>
<dbReference type="InterPro" id="IPR004638">
    <property type="entry name" value="EmrB-like"/>
</dbReference>
<keyword evidence="5 10" id="KW-0812">Transmembrane</keyword>
<keyword evidence="8" id="KW-0046">Antibiotic resistance</keyword>
<evidence type="ECO:0000256" key="3">
    <source>
        <dbReference type="ARBA" id="ARBA00022448"/>
    </source>
</evidence>
<keyword evidence="7 10" id="KW-0472">Membrane</keyword>
<feature type="transmembrane region" description="Helical" evidence="10">
    <location>
        <begin position="134"/>
        <end position="153"/>
    </location>
</feature>
<feature type="transmembrane region" description="Helical" evidence="10">
    <location>
        <begin position="41"/>
        <end position="61"/>
    </location>
</feature>
<keyword evidence="3" id="KW-0813">Transport</keyword>
<feature type="transmembrane region" description="Helical" evidence="10">
    <location>
        <begin position="7"/>
        <end position="29"/>
    </location>
</feature>
<feature type="transmembrane region" description="Helical" evidence="10">
    <location>
        <begin position="98"/>
        <end position="122"/>
    </location>
</feature>
<evidence type="ECO:0000256" key="2">
    <source>
        <dbReference type="ARBA" id="ARBA00008537"/>
    </source>
</evidence>
<evidence type="ECO:0000256" key="8">
    <source>
        <dbReference type="ARBA" id="ARBA00023251"/>
    </source>
</evidence>
<dbReference type="RefSeq" id="WP_071657773.1">
    <property type="nucleotide sequence ID" value="NZ_MLCF01000104.1"/>
</dbReference>
<feature type="transmembrane region" description="Helical" evidence="10">
    <location>
        <begin position="350"/>
        <end position="376"/>
    </location>
</feature>
<dbReference type="PROSITE" id="PS50850">
    <property type="entry name" value="MFS"/>
    <property type="match status" value="1"/>
</dbReference>
<evidence type="ECO:0000256" key="4">
    <source>
        <dbReference type="ARBA" id="ARBA00022475"/>
    </source>
</evidence>
<feature type="transmembrane region" description="Helical" evidence="10">
    <location>
        <begin position="159"/>
        <end position="180"/>
    </location>
</feature>
<accession>A0A1J7BCE4</accession>
<proteinExistence type="inferred from homology"/>
<dbReference type="GO" id="GO:0005886">
    <property type="term" value="C:plasma membrane"/>
    <property type="evidence" value="ECO:0007669"/>
    <property type="project" value="UniProtKB-SubCell"/>
</dbReference>
<feature type="transmembrane region" description="Helical" evidence="10">
    <location>
        <begin position="263"/>
        <end position="284"/>
    </location>
</feature>
<evidence type="ECO:0000256" key="10">
    <source>
        <dbReference type="SAM" id="Phobius"/>
    </source>
</evidence>
<dbReference type="InterPro" id="IPR036259">
    <property type="entry name" value="MFS_trans_sf"/>
</dbReference>
<comment type="caution">
    <text evidence="12">The sequence shown here is derived from an EMBL/GenBank/DDBJ whole genome shotgun (WGS) entry which is preliminary data.</text>
</comment>
<dbReference type="GO" id="GO:0022857">
    <property type="term" value="F:transmembrane transporter activity"/>
    <property type="evidence" value="ECO:0007669"/>
    <property type="project" value="InterPro"/>
</dbReference>
<feature type="transmembrane region" description="Helical" evidence="10">
    <location>
        <begin position="397"/>
        <end position="416"/>
    </location>
</feature>
<evidence type="ECO:0000259" key="11">
    <source>
        <dbReference type="PROSITE" id="PS50850"/>
    </source>
</evidence>
<feature type="domain" description="Major facilitator superfamily (MFS) profile" evidence="11">
    <location>
        <begin position="7"/>
        <end position="456"/>
    </location>
</feature>
<feature type="transmembrane region" description="Helical" evidence="10">
    <location>
        <begin position="224"/>
        <end position="243"/>
    </location>
</feature>
<dbReference type="PANTHER" id="PTHR42718:SF9">
    <property type="entry name" value="MAJOR FACILITATOR SUPERFAMILY MULTIDRUG TRANSPORTER MFSC"/>
    <property type="match status" value="1"/>
</dbReference>
<dbReference type="Gene3D" id="1.20.1250.20">
    <property type="entry name" value="MFS general substrate transporter like domains"/>
    <property type="match status" value="1"/>
</dbReference>
<organism evidence="12 13">
    <name type="scientific">Mangrovactinospora gilvigrisea</name>
    <dbReference type="NCBI Taxonomy" id="1428644"/>
    <lineage>
        <taxon>Bacteria</taxon>
        <taxon>Bacillati</taxon>
        <taxon>Actinomycetota</taxon>
        <taxon>Actinomycetes</taxon>
        <taxon>Kitasatosporales</taxon>
        <taxon>Streptomycetaceae</taxon>
        <taxon>Mangrovactinospora</taxon>
    </lineage>
</organism>
<evidence type="ECO:0000256" key="7">
    <source>
        <dbReference type="ARBA" id="ARBA00023136"/>
    </source>
</evidence>
<feature type="region of interest" description="Disordered" evidence="9">
    <location>
        <begin position="469"/>
        <end position="494"/>
    </location>
</feature>
<comment type="similarity">
    <text evidence="2">Belongs to the major facilitator superfamily. EmrB family.</text>
</comment>
<dbReference type="Gene3D" id="1.20.1720.10">
    <property type="entry name" value="Multidrug resistance protein D"/>
    <property type="match status" value="1"/>
</dbReference>
<protein>
    <submittedName>
        <fullName evidence="12">MFS transporter</fullName>
    </submittedName>
</protein>
<keyword evidence="13" id="KW-1185">Reference proteome</keyword>
<evidence type="ECO:0000313" key="13">
    <source>
        <dbReference type="Proteomes" id="UP000243342"/>
    </source>
</evidence>
<dbReference type="GO" id="GO:0046677">
    <property type="term" value="P:response to antibiotic"/>
    <property type="evidence" value="ECO:0007669"/>
    <property type="project" value="UniProtKB-KW"/>
</dbReference>
<feature type="transmembrane region" description="Helical" evidence="10">
    <location>
        <begin position="296"/>
        <end position="314"/>
    </location>
</feature>
<evidence type="ECO:0000256" key="6">
    <source>
        <dbReference type="ARBA" id="ARBA00022989"/>
    </source>
</evidence>
<dbReference type="EMBL" id="MLCF01000104">
    <property type="protein sequence ID" value="OIV36261.1"/>
    <property type="molecule type" value="Genomic_DNA"/>
</dbReference>
<dbReference type="Pfam" id="PF07690">
    <property type="entry name" value="MFS_1"/>
    <property type="match status" value="2"/>
</dbReference>
<sequence>MNQKVAVSAVFAAAMFVSILDGTIVNVALPAMARSFHEEAAQMSAVSVGYLVAVAVVIPASGWLGERFGTKRVLLTALAVFTGASVLCGAAGSLGELIAARVLQGLGGGALVPVGMTMLFTVFDQQERMRASRILTIPTTIAPASGPIVGGLLVDHASWRWVFLVNLPIGLLVLLFGVLFLKDTAPRGATRFDGAGFVMAALGFAGLMYGVSEGSVRGWASPQILGLGLGGLALIGVLIAHQLRVRQPLLDVRVYAERLFRTANLAILLGSAAFIGTLFAFPLMLQEAFGYDAVEAGLATMPEAIGIMLSAQVVSRVYGRVGPSRMMAFGLFGVAAVLVALSFADRGTDVWLLRAAMFVLGLFMANLFMPSQTAAFARIPKERTGRASTLFNAGRQLGMAAGTGVAGAVIAAIGPVRATAAGPVPNLTAYHAAFLVAAGLAVAGALIALKVRDADAASTLSRERVAALERRSRRSLPADAPSDVPGEAVPTAGS</sequence>
<name>A0A1J7BCE4_9ACTN</name>
<dbReference type="SUPFAM" id="SSF103473">
    <property type="entry name" value="MFS general substrate transporter"/>
    <property type="match status" value="1"/>
</dbReference>
<evidence type="ECO:0000313" key="12">
    <source>
        <dbReference type="EMBL" id="OIV36261.1"/>
    </source>
</evidence>
<keyword evidence="4" id="KW-1003">Cell membrane</keyword>
<gene>
    <name evidence="12" type="ORF">BIV57_17185</name>
</gene>
<dbReference type="NCBIfam" id="TIGR00711">
    <property type="entry name" value="efflux_EmrB"/>
    <property type="match status" value="1"/>
</dbReference>
<dbReference type="CDD" id="cd17503">
    <property type="entry name" value="MFS_LmrB_MDR_like"/>
    <property type="match status" value="1"/>
</dbReference>
<feature type="transmembrane region" description="Helical" evidence="10">
    <location>
        <begin position="192"/>
        <end position="212"/>
    </location>
</feature>
<feature type="transmembrane region" description="Helical" evidence="10">
    <location>
        <begin position="428"/>
        <end position="449"/>
    </location>
</feature>
<evidence type="ECO:0000256" key="9">
    <source>
        <dbReference type="SAM" id="MobiDB-lite"/>
    </source>
</evidence>
<evidence type="ECO:0000256" key="1">
    <source>
        <dbReference type="ARBA" id="ARBA00004651"/>
    </source>
</evidence>